<dbReference type="AlphaFoldDB" id="A0A437LXY1"/>
<feature type="domain" description="Polysaccharide pyruvyl transferase" evidence="1">
    <location>
        <begin position="101"/>
        <end position="216"/>
    </location>
</feature>
<dbReference type="EMBL" id="SACN01000003">
    <property type="protein sequence ID" value="RVT90186.1"/>
    <property type="molecule type" value="Genomic_DNA"/>
</dbReference>
<evidence type="ECO:0000313" key="3">
    <source>
        <dbReference type="Proteomes" id="UP000282971"/>
    </source>
</evidence>
<comment type="caution">
    <text evidence="2">The sequence shown here is derived from an EMBL/GenBank/DDBJ whole genome shotgun (WGS) entry which is preliminary data.</text>
</comment>
<reference evidence="2 3" key="1">
    <citation type="submission" date="2019-01" db="EMBL/GenBank/DDBJ databases">
        <authorList>
            <person name="Chen W.-M."/>
        </authorList>
    </citation>
    <scope>NUCLEOTIDE SEQUENCE [LARGE SCALE GENOMIC DNA]</scope>
    <source>
        <strain evidence="2 3">CCP-7</strain>
    </source>
</reference>
<name>A0A437LXY1_9SPHN</name>
<evidence type="ECO:0000259" key="1">
    <source>
        <dbReference type="Pfam" id="PF04230"/>
    </source>
</evidence>
<accession>A0A437LXY1</accession>
<organism evidence="2 3">
    <name type="scientific">Sphingomonas crocodyli</name>
    <dbReference type="NCBI Taxonomy" id="1979270"/>
    <lineage>
        <taxon>Bacteria</taxon>
        <taxon>Pseudomonadati</taxon>
        <taxon>Pseudomonadota</taxon>
        <taxon>Alphaproteobacteria</taxon>
        <taxon>Sphingomonadales</taxon>
        <taxon>Sphingomonadaceae</taxon>
        <taxon>Sphingomonas</taxon>
    </lineage>
</organism>
<dbReference type="OrthoDB" id="9803627at2"/>
<keyword evidence="3" id="KW-1185">Reference proteome</keyword>
<dbReference type="Pfam" id="PF04230">
    <property type="entry name" value="PS_pyruv_trans"/>
    <property type="match status" value="1"/>
</dbReference>
<dbReference type="RefSeq" id="WP_127745437.1">
    <property type="nucleotide sequence ID" value="NZ_SACN01000003.1"/>
</dbReference>
<dbReference type="Proteomes" id="UP000282971">
    <property type="component" value="Unassembled WGS sequence"/>
</dbReference>
<sequence length="356" mass="39544">MATVQRSVGEGFRDHDKRIEYFIKHDAVQNFGDYLPELFSKELFLHPRVDADIYRLVGSVIDEKWVRHDLGRFNGFVTGQIAFWCCGARGSAGLSNETKQHCLFFGVRGPETREALKLPADTVMGDPGLLAPLLHTPNYCYETAGKSVCFAHVHDAKAPEDVLGMSGADILLSPVIDSSEAALRSLLDKIASADFVLTASLHAAIIACAYGRPFAFWDNGHVDIPFKWRDFAGSVGIPSVFVKDLSEGREVYERQIKPRLKLPPFAPILDVCPFLVRPSYMLKALVADGQIDPTLAEPAIRLLERQKAYQHDEIYRLQDQSAIARAERARPSTYFLGGAGLFARRIKNKVRAALGL</sequence>
<proteinExistence type="predicted"/>
<evidence type="ECO:0000313" key="2">
    <source>
        <dbReference type="EMBL" id="RVT90186.1"/>
    </source>
</evidence>
<protein>
    <recommendedName>
        <fullName evidence="1">Polysaccharide pyruvyl transferase domain-containing protein</fullName>
    </recommendedName>
</protein>
<gene>
    <name evidence="2" type="ORF">EOD43_17955</name>
</gene>
<dbReference type="InterPro" id="IPR007345">
    <property type="entry name" value="Polysacch_pyruvyl_Trfase"/>
</dbReference>